<evidence type="ECO:0000313" key="2">
    <source>
        <dbReference type="EMBL" id="MDX8478757.1"/>
    </source>
</evidence>
<reference evidence="2 3" key="1">
    <citation type="submission" date="2023-08" db="EMBL/GenBank/DDBJ databases">
        <title>Implementing the SeqCode for naming new Mesorhizobium species isolated from Vachellia karroo root nodules.</title>
        <authorList>
            <person name="Van Lill M."/>
        </authorList>
    </citation>
    <scope>NUCLEOTIDE SEQUENCE [LARGE SCALE GENOMIC DNA]</scope>
    <source>
        <strain evidence="2 3">VK24D</strain>
    </source>
</reference>
<accession>A0ABU4XVN0</accession>
<feature type="coiled-coil region" evidence="1">
    <location>
        <begin position="8"/>
        <end position="35"/>
    </location>
</feature>
<organism evidence="2 3">
    <name type="scientific">Mesorhizobium album</name>
    <dbReference type="NCBI Taxonomy" id="3072314"/>
    <lineage>
        <taxon>Bacteria</taxon>
        <taxon>Pseudomonadati</taxon>
        <taxon>Pseudomonadota</taxon>
        <taxon>Alphaproteobacteria</taxon>
        <taxon>Hyphomicrobiales</taxon>
        <taxon>Phyllobacteriaceae</taxon>
        <taxon>Mesorhizobium</taxon>
    </lineage>
</organism>
<evidence type="ECO:0000313" key="3">
    <source>
        <dbReference type="Proteomes" id="UP001287059"/>
    </source>
</evidence>
<dbReference type="EMBL" id="JAVIIW010000009">
    <property type="protein sequence ID" value="MDX8478757.1"/>
    <property type="molecule type" value="Genomic_DNA"/>
</dbReference>
<evidence type="ECO:0000256" key="1">
    <source>
        <dbReference type="SAM" id="Coils"/>
    </source>
</evidence>
<evidence type="ECO:0008006" key="4">
    <source>
        <dbReference type="Google" id="ProtNLM"/>
    </source>
</evidence>
<gene>
    <name evidence="2" type="ORF">RFN28_09730</name>
</gene>
<name>A0ABU4XVN0_9HYPH</name>
<sequence>MRGAGWIKGLREAEAQQLRREIMQLELDLIDAANSKGKGALHDIAHTLRWQKARLERLEECLAAMPAGKTNST</sequence>
<dbReference type="RefSeq" id="WP_320287139.1">
    <property type="nucleotide sequence ID" value="NZ_JAVIIW010000009.1"/>
</dbReference>
<comment type="caution">
    <text evidence="2">The sequence shown here is derived from an EMBL/GenBank/DDBJ whole genome shotgun (WGS) entry which is preliminary data.</text>
</comment>
<dbReference type="Proteomes" id="UP001287059">
    <property type="component" value="Unassembled WGS sequence"/>
</dbReference>
<keyword evidence="3" id="KW-1185">Reference proteome</keyword>
<proteinExistence type="predicted"/>
<keyword evidence="1" id="KW-0175">Coiled coil</keyword>
<protein>
    <recommendedName>
        <fullName evidence="4">Transposase</fullName>
    </recommendedName>
</protein>